<reference evidence="2 3" key="1">
    <citation type="journal article" date="2015" name="Antonie Van Leeuwenhoek">
        <title>Prauserella endophytica sp. nov., an endophytic actinobacterium isolated from Tamarix taklamakanensis.</title>
        <authorList>
            <person name="Liu J.M."/>
            <person name="Habden X."/>
            <person name="Guo L."/>
            <person name="Tuo L."/>
            <person name="Jiang Z.K."/>
            <person name="Liu S.W."/>
            <person name="Liu X.F."/>
            <person name="Chen L."/>
            <person name="Li R.F."/>
            <person name="Zhang Y.Q."/>
            <person name="Sun C.H."/>
        </authorList>
    </citation>
    <scope>NUCLEOTIDE SEQUENCE [LARGE SCALE GENOMIC DNA]</scope>
    <source>
        <strain evidence="2 3">CGMCC 4.7182</strain>
    </source>
</reference>
<name>A0ABY2RYX6_9PSEU</name>
<feature type="signal peptide" evidence="1">
    <location>
        <begin position="1"/>
        <end position="26"/>
    </location>
</feature>
<proteinExistence type="predicted"/>
<keyword evidence="1" id="KW-0732">Signal</keyword>
<protein>
    <recommendedName>
        <fullName evidence="4">Secreted protein</fullName>
    </recommendedName>
</protein>
<sequence>MAKINRAAVVAVLATGALALPVQAQAQTVSTASASLGAADLVVNGEVTQAGPIAPCDVAGPAAGASDGVDVGADTEFGRGETNCARAGDGVSSAKATGQRFETSVLKQFGGPTIRVRTFSAECRTTTNGSSGYVELGGVSGFTLPQNIPPNHTITIPGRAQGDPPLAELVLNEFTAPTPPDGSLTTTALRIKLFPQGGPASGDIRVGTAACDPYGG</sequence>
<comment type="caution">
    <text evidence="2">The sequence shown here is derived from an EMBL/GenBank/DDBJ whole genome shotgun (WGS) entry which is preliminary data.</text>
</comment>
<dbReference type="Proteomes" id="UP000309992">
    <property type="component" value="Unassembled WGS sequence"/>
</dbReference>
<evidence type="ECO:0008006" key="4">
    <source>
        <dbReference type="Google" id="ProtNLM"/>
    </source>
</evidence>
<accession>A0ABY2RYX6</accession>
<gene>
    <name evidence="2" type="ORF">FCN18_25595</name>
</gene>
<dbReference type="RefSeq" id="WP_112271216.1">
    <property type="nucleotide sequence ID" value="NZ_SWMS01000016.1"/>
</dbReference>
<dbReference type="NCBIfam" id="NF040603">
    <property type="entry name" value="choice_anch_P"/>
    <property type="match status" value="1"/>
</dbReference>
<organism evidence="2 3">
    <name type="scientific">Prauserella endophytica</name>
    <dbReference type="NCBI Taxonomy" id="1592324"/>
    <lineage>
        <taxon>Bacteria</taxon>
        <taxon>Bacillati</taxon>
        <taxon>Actinomycetota</taxon>
        <taxon>Actinomycetes</taxon>
        <taxon>Pseudonocardiales</taxon>
        <taxon>Pseudonocardiaceae</taxon>
        <taxon>Prauserella</taxon>
        <taxon>Prauserella coralliicola group</taxon>
    </lineage>
</organism>
<evidence type="ECO:0000313" key="3">
    <source>
        <dbReference type="Proteomes" id="UP000309992"/>
    </source>
</evidence>
<keyword evidence="3" id="KW-1185">Reference proteome</keyword>
<feature type="chain" id="PRO_5046014000" description="Secreted protein" evidence="1">
    <location>
        <begin position="27"/>
        <end position="216"/>
    </location>
</feature>
<evidence type="ECO:0000256" key="1">
    <source>
        <dbReference type="SAM" id="SignalP"/>
    </source>
</evidence>
<evidence type="ECO:0000313" key="2">
    <source>
        <dbReference type="EMBL" id="TKG66216.1"/>
    </source>
</evidence>
<dbReference type="EMBL" id="SWMS01000016">
    <property type="protein sequence ID" value="TKG66216.1"/>
    <property type="molecule type" value="Genomic_DNA"/>
</dbReference>